<protein>
    <submittedName>
        <fullName evidence="2">Uncharacterized protein</fullName>
    </submittedName>
</protein>
<proteinExistence type="predicted"/>
<feature type="transmembrane region" description="Helical" evidence="1">
    <location>
        <begin position="12"/>
        <end position="28"/>
    </location>
</feature>
<organism evidence="2 3">
    <name type="scientific">Leptospirillum ferriphilum</name>
    <dbReference type="NCBI Taxonomy" id="178606"/>
    <lineage>
        <taxon>Bacteria</taxon>
        <taxon>Pseudomonadati</taxon>
        <taxon>Nitrospirota</taxon>
        <taxon>Nitrospiria</taxon>
        <taxon>Nitrospirales</taxon>
        <taxon>Nitrospiraceae</taxon>
        <taxon>Leptospirillum</taxon>
    </lineage>
</organism>
<name>A0A094WA50_9BACT</name>
<reference evidence="2 3" key="1">
    <citation type="submission" date="2014-06" db="EMBL/GenBank/DDBJ databases">
        <title>Draft genome sequence of iron oxidizing acidophile Leptospirillum ferriphilum DSM14647.</title>
        <authorList>
            <person name="Cardenas J.P."/>
            <person name="Lazcano M."/>
            <person name="Ossandon F.J."/>
            <person name="Corbett M."/>
            <person name="Holmes D.S."/>
            <person name="Watkin E."/>
        </authorList>
    </citation>
    <scope>NUCLEOTIDE SEQUENCE [LARGE SCALE GENOMIC DNA]</scope>
    <source>
        <strain evidence="2 3">DSM 14647</strain>
    </source>
</reference>
<accession>A0A094WA50</accession>
<keyword evidence="1" id="KW-0472">Membrane</keyword>
<keyword evidence="1" id="KW-0812">Transmembrane</keyword>
<evidence type="ECO:0000313" key="3">
    <source>
        <dbReference type="Proteomes" id="UP000029452"/>
    </source>
</evidence>
<keyword evidence="1" id="KW-1133">Transmembrane helix</keyword>
<evidence type="ECO:0000256" key="1">
    <source>
        <dbReference type="SAM" id="Phobius"/>
    </source>
</evidence>
<gene>
    <name evidence="2" type="ORF">LptCag_0436</name>
</gene>
<dbReference type="PATRIC" id="fig|178606.4.peg.2025"/>
<feature type="transmembrane region" description="Helical" evidence="1">
    <location>
        <begin position="48"/>
        <end position="72"/>
    </location>
</feature>
<sequence length="89" mass="10294">MLFQARYQKPFTVATIVLGAGGSFLSVFQRDAFAYMPRYVHVTLGVPWIAYLIFMLGVLTPLFLYLGVSWYWRHEIEANKLGKDDKTEE</sequence>
<comment type="caution">
    <text evidence="2">The sequence shown here is derived from an EMBL/GenBank/DDBJ whole genome shotgun (WGS) entry which is preliminary data.</text>
</comment>
<dbReference type="RefSeq" id="WP_014961660.1">
    <property type="nucleotide sequence ID" value="NZ_JBPKCJ010000006.1"/>
</dbReference>
<evidence type="ECO:0000313" key="2">
    <source>
        <dbReference type="EMBL" id="KGA93400.1"/>
    </source>
</evidence>
<dbReference type="EMBL" id="JPGK01000007">
    <property type="protein sequence ID" value="KGA93400.1"/>
    <property type="molecule type" value="Genomic_DNA"/>
</dbReference>
<dbReference type="Proteomes" id="UP000029452">
    <property type="component" value="Unassembled WGS sequence"/>
</dbReference>
<dbReference type="AlphaFoldDB" id="A0A094WA50"/>